<evidence type="ECO:0000256" key="1">
    <source>
        <dbReference type="PROSITE-ProRule" id="PRU00023"/>
    </source>
</evidence>
<gene>
    <name evidence="4" type="ORF">CYMTET_15399</name>
</gene>
<dbReference type="InterPro" id="IPR000873">
    <property type="entry name" value="AMP-dep_synth/lig_dom"/>
</dbReference>
<feature type="region of interest" description="Disordered" evidence="2">
    <location>
        <begin position="527"/>
        <end position="552"/>
    </location>
</feature>
<proteinExistence type="predicted"/>
<feature type="domain" description="AMP-dependent synthetase/ligase" evidence="3">
    <location>
        <begin position="20"/>
        <end position="370"/>
    </location>
</feature>
<dbReference type="GO" id="GO:0043041">
    <property type="term" value="P:amino acid activation for nonribosomal peptide biosynthetic process"/>
    <property type="evidence" value="ECO:0007669"/>
    <property type="project" value="TreeGrafter"/>
</dbReference>
<sequence>MSDFLHSKPSSEFCVHELVESQAFKRPASNALFDVTESEYLTYASLDALSNRAAARLRLKGIRTESLVAIFVEDGPHLVICELAVLKAGAGFVPLNAAYPATRLQYLIQDCAASLSLVSRRTASQIALSLGVDFDHPSLCALEDLLETEVGDLESNAPVNWAAPHSTNVCHVIYTSGSTGTPKGVVVEHASVVNYAIHKSHAHDVTPESRVLLAAAATWDPSLGDIFSTLAAGALLCVANRGDLLQDLATVLRRSKASHLCATPALWALMDAATEELPELRVVALGGEPLQAETVQRWANGQVTLLNTYGVTEATVYQTTHACSSSDLSPQDLRLVGSPLPGVEPVVDLFPGEDYGEVCIGGVQVAREYLGLPDLTLQKFGWAPAEDGSAVGRDGRPAAPGLRWFRTGDLGRWRDGELELLGRQDSQVKLRGFRIELGEVEAVLCRCSLVVAAAVMKVDQPAPRLVAHVQLRDTPSDLLEDAMAMGGQTALLLHCRLHMPAHQVPAQYLPLAQLPLTSSGKVDRAALPAAPAPAPRPRPSSRPLDGRAGGGAGAGVVRTAVEAVVAEVWQSTLGLDAPPGPYDNFWLLGGTSASAVGMLRRLQGALAEAGGDTAARAGFVDSEDARRVRMCGLHRKPSVRGYAGFLEWAATPAPNLAPSPAPLATPNLAPLQISAAFGDASGSQSESADSGILGAAASASNQPVAGPGAKPATRGVVPRAVDPGTHASSTVDGGPGGLAGSLDSVDARIGEDPEDATLAASGTGGTERRLEDLEQMLPAGMEDREAGAEALGEAASGGHTAVVQALLQVGTPADGHVSRHNRAQSPLMAAAAGGHLDTARALLDGGASATLADRLQATAAHHAAAAAGEGGVATLELLLGPRLGSPLEEGGAGGDQEAQRVSIEARDANKWSCLHYAAWHGNAASVALLLARGARVSMKDRWSRLPLTWAVYNNHVDVVRQLLAANSDLEPQFEHARSAPQSAHLRRTNHRWAPLLHLAVEAGIRASDHFRVLRLLVAHILDGSREEGRIDREFARVDADGRSVLHTAALQVNLQELALMRGGLGKQLQAAFQAALQVNLQELALMGAAPRDSAGEAETAEAMASACLKQSAEGVEVLLASGKLCINAKDRQGRSPLHLAVLAGNPSATSALLAAGADPHILDAFGCSAAALAQELPTSSEDGRAAALEASAEGGAGQQLGPQPSWPLLREFQLKAAAAVVAAASHFHGVPSVDSARDKPPAATSRELLGSGNPRSKKPCNSFNKGYSCTRPQCVFGHFCAKCGQGVSHAASDVAKCPSLAEHLNG</sequence>
<dbReference type="EMBL" id="LGRX02006504">
    <property type="protein sequence ID" value="KAK3276537.1"/>
    <property type="molecule type" value="Genomic_DNA"/>
</dbReference>
<dbReference type="GO" id="GO:0005737">
    <property type="term" value="C:cytoplasm"/>
    <property type="evidence" value="ECO:0007669"/>
    <property type="project" value="TreeGrafter"/>
</dbReference>
<keyword evidence="5" id="KW-1185">Reference proteome</keyword>
<feature type="region of interest" description="Disordered" evidence="2">
    <location>
        <begin position="1230"/>
        <end position="1255"/>
    </location>
</feature>
<dbReference type="InterPro" id="IPR010071">
    <property type="entry name" value="AA_adenyl_dom"/>
</dbReference>
<evidence type="ECO:0000313" key="5">
    <source>
        <dbReference type="Proteomes" id="UP001190700"/>
    </source>
</evidence>
<evidence type="ECO:0000259" key="3">
    <source>
        <dbReference type="Pfam" id="PF00501"/>
    </source>
</evidence>
<dbReference type="InterPro" id="IPR045851">
    <property type="entry name" value="AMP-bd_C_sf"/>
</dbReference>
<dbReference type="SUPFAM" id="SSF56801">
    <property type="entry name" value="Acetyl-CoA synthetase-like"/>
    <property type="match status" value="1"/>
</dbReference>
<dbReference type="PANTHER" id="PTHR45527:SF1">
    <property type="entry name" value="FATTY ACID SYNTHASE"/>
    <property type="match status" value="1"/>
</dbReference>
<dbReference type="Gene3D" id="1.10.1200.10">
    <property type="entry name" value="ACP-like"/>
    <property type="match status" value="1"/>
</dbReference>
<feature type="repeat" description="ANK" evidence="1">
    <location>
        <begin position="822"/>
        <end position="854"/>
    </location>
</feature>
<dbReference type="PANTHER" id="PTHR45527">
    <property type="entry name" value="NONRIBOSOMAL PEPTIDE SYNTHETASE"/>
    <property type="match status" value="1"/>
</dbReference>
<dbReference type="SMART" id="SM00248">
    <property type="entry name" value="ANK"/>
    <property type="match status" value="6"/>
</dbReference>
<dbReference type="Pfam" id="PF12796">
    <property type="entry name" value="Ank_2"/>
    <property type="match status" value="2"/>
</dbReference>
<name>A0AAE0GEJ6_9CHLO</name>
<dbReference type="SUPFAM" id="SSF48403">
    <property type="entry name" value="Ankyrin repeat"/>
    <property type="match status" value="1"/>
</dbReference>
<accession>A0AAE0GEJ6</accession>
<feature type="region of interest" description="Disordered" evidence="2">
    <location>
        <begin position="699"/>
        <end position="745"/>
    </location>
</feature>
<dbReference type="Proteomes" id="UP001190700">
    <property type="component" value="Unassembled WGS sequence"/>
</dbReference>
<dbReference type="Pfam" id="PF00501">
    <property type="entry name" value="AMP-binding"/>
    <property type="match status" value="1"/>
</dbReference>
<dbReference type="CDD" id="cd05930">
    <property type="entry name" value="A_NRPS"/>
    <property type="match status" value="1"/>
</dbReference>
<organism evidence="4 5">
    <name type="scientific">Cymbomonas tetramitiformis</name>
    <dbReference type="NCBI Taxonomy" id="36881"/>
    <lineage>
        <taxon>Eukaryota</taxon>
        <taxon>Viridiplantae</taxon>
        <taxon>Chlorophyta</taxon>
        <taxon>Pyramimonadophyceae</taxon>
        <taxon>Pyramimonadales</taxon>
        <taxon>Pyramimonadaceae</taxon>
        <taxon>Cymbomonas</taxon>
    </lineage>
</organism>
<protein>
    <recommendedName>
        <fullName evidence="3">AMP-dependent synthetase/ligase domain-containing protein</fullName>
    </recommendedName>
</protein>
<dbReference type="InterPro" id="IPR020845">
    <property type="entry name" value="AMP-binding_CS"/>
</dbReference>
<dbReference type="GO" id="GO:0031177">
    <property type="term" value="F:phosphopantetheine binding"/>
    <property type="evidence" value="ECO:0007669"/>
    <property type="project" value="TreeGrafter"/>
</dbReference>
<dbReference type="InterPro" id="IPR036736">
    <property type="entry name" value="ACP-like_sf"/>
</dbReference>
<feature type="repeat" description="ANK" evidence="1">
    <location>
        <begin position="1132"/>
        <end position="1164"/>
    </location>
</feature>
<dbReference type="Pfam" id="PF00023">
    <property type="entry name" value="Ank"/>
    <property type="match status" value="1"/>
</dbReference>
<dbReference type="GO" id="GO:0044550">
    <property type="term" value="P:secondary metabolite biosynthetic process"/>
    <property type="evidence" value="ECO:0007669"/>
    <property type="project" value="TreeGrafter"/>
</dbReference>
<dbReference type="Gene3D" id="1.25.40.20">
    <property type="entry name" value="Ankyrin repeat-containing domain"/>
    <property type="match status" value="3"/>
</dbReference>
<reference evidence="4 5" key="1">
    <citation type="journal article" date="2015" name="Genome Biol. Evol.">
        <title>Comparative Genomics of a Bacterivorous Green Alga Reveals Evolutionary Causalities and Consequences of Phago-Mixotrophic Mode of Nutrition.</title>
        <authorList>
            <person name="Burns J.A."/>
            <person name="Paasch A."/>
            <person name="Narechania A."/>
            <person name="Kim E."/>
        </authorList>
    </citation>
    <scope>NUCLEOTIDE SEQUENCE [LARGE SCALE GENOMIC DNA]</scope>
    <source>
        <strain evidence="4 5">PLY_AMNH</strain>
    </source>
</reference>
<dbReference type="InterPro" id="IPR036770">
    <property type="entry name" value="Ankyrin_rpt-contain_sf"/>
</dbReference>
<dbReference type="InterPro" id="IPR042099">
    <property type="entry name" value="ANL_N_sf"/>
</dbReference>
<keyword evidence="1" id="KW-0040">ANK repeat</keyword>
<dbReference type="InterPro" id="IPR002110">
    <property type="entry name" value="Ankyrin_rpt"/>
</dbReference>
<dbReference type="PROSITE" id="PS50088">
    <property type="entry name" value="ANK_REPEAT"/>
    <property type="match status" value="3"/>
</dbReference>
<dbReference type="Gene3D" id="3.40.50.12780">
    <property type="entry name" value="N-terminal domain of ligase-like"/>
    <property type="match status" value="1"/>
</dbReference>
<evidence type="ECO:0000256" key="2">
    <source>
        <dbReference type="SAM" id="MobiDB-lite"/>
    </source>
</evidence>
<evidence type="ECO:0000313" key="4">
    <source>
        <dbReference type="EMBL" id="KAK3276537.1"/>
    </source>
</evidence>
<dbReference type="Gene3D" id="3.30.300.30">
    <property type="match status" value="1"/>
</dbReference>
<comment type="caution">
    <text evidence="4">The sequence shown here is derived from an EMBL/GenBank/DDBJ whole genome shotgun (WGS) entry which is preliminary data.</text>
</comment>
<dbReference type="PROSITE" id="PS00455">
    <property type="entry name" value="AMP_BINDING"/>
    <property type="match status" value="1"/>
</dbReference>
<feature type="repeat" description="ANK" evidence="1">
    <location>
        <begin position="909"/>
        <end position="941"/>
    </location>
</feature>
<dbReference type="NCBIfam" id="TIGR01733">
    <property type="entry name" value="AA-adenyl-dom"/>
    <property type="match status" value="1"/>
</dbReference>
<dbReference type="PROSITE" id="PS50297">
    <property type="entry name" value="ANK_REP_REGION"/>
    <property type="match status" value="3"/>
</dbReference>
<feature type="compositionally biased region" description="Pro residues" evidence="2">
    <location>
        <begin position="530"/>
        <end position="540"/>
    </location>
</feature>